<gene>
    <name evidence="1" type="ORF">ACFQDP_15345</name>
</gene>
<evidence type="ECO:0000313" key="2">
    <source>
        <dbReference type="Proteomes" id="UP001596237"/>
    </source>
</evidence>
<proteinExistence type="predicted"/>
<dbReference type="RefSeq" id="WP_246481953.1">
    <property type="nucleotide sequence ID" value="NZ_JBHSTT010000049.1"/>
</dbReference>
<reference evidence="2" key="1">
    <citation type="journal article" date="2019" name="Int. J. Syst. Evol. Microbiol.">
        <title>The Global Catalogue of Microorganisms (GCM) 10K type strain sequencing project: providing services to taxonomists for standard genome sequencing and annotation.</title>
        <authorList>
            <consortium name="The Broad Institute Genomics Platform"/>
            <consortium name="The Broad Institute Genome Sequencing Center for Infectious Disease"/>
            <person name="Wu L."/>
            <person name="Ma J."/>
        </authorList>
    </citation>
    <scope>NUCLEOTIDE SEQUENCE [LARGE SCALE GENOMIC DNA]</scope>
    <source>
        <strain evidence="2">CCUG 36916</strain>
    </source>
</reference>
<organism evidence="1 2">
    <name type="scientific">Methylorubrum zatmanii</name>
    <dbReference type="NCBI Taxonomy" id="29429"/>
    <lineage>
        <taxon>Bacteria</taxon>
        <taxon>Pseudomonadati</taxon>
        <taxon>Pseudomonadota</taxon>
        <taxon>Alphaproteobacteria</taxon>
        <taxon>Hyphomicrobiales</taxon>
        <taxon>Methylobacteriaceae</taxon>
        <taxon>Methylorubrum</taxon>
    </lineage>
</organism>
<dbReference type="EMBL" id="JBHSTT010000049">
    <property type="protein sequence ID" value="MFC6390698.1"/>
    <property type="molecule type" value="Genomic_DNA"/>
</dbReference>
<dbReference type="SUPFAM" id="SSF50346">
    <property type="entry name" value="PRC-barrel domain"/>
    <property type="match status" value="1"/>
</dbReference>
<evidence type="ECO:0000313" key="1">
    <source>
        <dbReference type="EMBL" id="MFC6390698.1"/>
    </source>
</evidence>
<accession>A0ABW1WQN9</accession>
<comment type="caution">
    <text evidence="1">The sequence shown here is derived from an EMBL/GenBank/DDBJ whole genome shotgun (WGS) entry which is preliminary data.</text>
</comment>
<keyword evidence="2" id="KW-1185">Reference proteome</keyword>
<dbReference type="InterPro" id="IPR011033">
    <property type="entry name" value="PRC_barrel-like_sf"/>
</dbReference>
<name>A0ABW1WQN9_9HYPH</name>
<dbReference type="Proteomes" id="UP001596237">
    <property type="component" value="Unassembled WGS sequence"/>
</dbReference>
<protein>
    <submittedName>
        <fullName evidence="1">PRC-barrel domain containing protein</fullName>
    </submittedName>
</protein>
<sequence>MQQAAASLIPVLRGRWLYADQKLVVGYVRDVRVSRDGNTLIAVVARRRRLGGGEIGIPVPALHQRDNDITVGATRESVRQIPLLVP</sequence>